<feature type="transmembrane region" description="Helical" evidence="1">
    <location>
        <begin position="219"/>
        <end position="240"/>
    </location>
</feature>
<dbReference type="InterPro" id="IPR052724">
    <property type="entry name" value="GT117_domain-containing"/>
</dbReference>
<protein>
    <recommendedName>
        <fullName evidence="3">DUF2723 domain-containing protein</fullName>
    </recommendedName>
</protein>
<feature type="transmembrane region" description="Helical" evidence="1">
    <location>
        <begin position="12"/>
        <end position="29"/>
    </location>
</feature>
<evidence type="ECO:0000313" key="2">
    <source>
        <dbReference type="EMBL" id="MPL85624.1"/>
    </source>
</evidence>
<keyword evidence="1" id="KW-1133">Transmembrane helix</keyword>
<reference evidence="2" key="1">
    <citation type="submission" date="2019-08" db="EMBL/GenBank/DDBJ databases">
        <authorList>
            <person name="Kucharzyk K."/>
            <person name="Murdoch R.W."/>
            <person name="Higgins S."/>
            <person name="Loffler F."/>
        </authorList>
    </citation>
    <scope>NUCLEOTIDE SEQUENCE</scope>
</reference>
<dbReference type="Pfam" id="PF11028">
    <property type="entry name" value="TMEM260-like"/>
    <property type="match status" value="1"/>
</dbReference>
<evidence type="ECO:0000256" key="1">
    <source>
        <dbReference type="SAM" id="Phobius"/>
    </source>
</evidence>
<dbReference type="PANTHER" id="PTHR16214">
    <property type="entry name" value="TRANSMEMBRANE PROTEIN 260"/>
    <property type="match status" value="1"/>
</dbReference>
<feature type="transmembrane region" description="Helical" evidence="1">
    <location>
        <begin position="177"/>
        <end position="207"/>
    </location>
</feature>
<sequence>MELKKFKLINNLLGVFVLLVASVTYLSTIEPTTSFWDCGEFIASSYKLEVGHPPGNPVFQLIARFFTLPAGPEKAAMMVNAMSAMCSAFTIMFLFWTITHLGRRVTEKSRKEVSGSGSLAIFGAGLVGALAYTFSDTFWFSAVEGEVYAMSSLFTAVVFWAMLKWEEEAGSPHANRWIVLIALLMGLSIGVHLLNLLAIPAIVFIYYYKNYEVSTKRSFYVLLVSAVLLAVILYGIIPLLPKIASWVDLLFVNGMGFPFNSGAAFFLISILAASLWGIFYTFKKKSVLWNTILLSFTMIVIGYSAFAVVIIRSSANTPTNENQPDNPFSLVRYLAREQYGKNPLVYGESFSSPYDIKSSKYYAKVGDRYKKVDGPVEPIFKPGSKMLFPRMWSSTPDHVRFYESYTEGRGKSIQGSDKKLPLFKDNLAYFFDYQINYMYIRYFMWNFVGRQNDLHGTVPGDPVRGNWASGIGFIDNPRFGDQSNGPAYIVDSKAKNHYYFLPLLLGLIGLFYHLKKDKQNWWVTMLLFLLTGIAIVVYLNQPPYQARERDYAYAGSFYAFSIWIGLAVMAINDFIKRWVPEKYSALVVTAASLLVPVQMASENWDDHDRSNRYTARDIAYNYLNSTENNAILVTHGDNDTFPLWYIQEVEGVRTDVRIVNTSLLGTDWYIDQMKYRTYESDPLPISIPRSEYLYGTNDVVHIVDRRNSRVPLKLVIDLISKREAVIAAENGKRYSIFTSRKLTIPVNKRAAIENGIVSEADSSVILDSIELNISENKDLLTKTELIILDILANYQWDRPIYFVAMGGDLEIGIRDYLEWTGFAYKFVPIKSQTTMVVPGRVPADKMYDKVMNVYRWGNMNDPSVNIDYQNLLTFNAVMSVRNIHAQTARALFNEGKRDRAVEVLDRMQEVFIHDQFPVTCSVFSSLNEQAVIDAIDIYLLSEEREKALKLASLFEEESFKAIGFFGQKLGGYYLSKTDIERNLSYLMYLSEVLRSRGEGELADSIEKRVQDSISKIQI</sequence>
<dbReference type="EMBL" id="VSSQ01000208">
    <property type="protein sequence ID" value="MPL85624.1"/>
    <property type="molecule type" value="Genomic_DNA"/>
</dbReference>
<gene>
    <name evidence="2" type="ORF">SDC9_31595</name>
</gene>
<dbReference type="AlphaFoldDB" id="A0A644V301"/>
<feature type="transmembrane region" description="Helical" evidence="1">
    <location>
        <begin position="261"/>
        <end position="282"/>
    </location>
</feature>
<feature type="transmembrane region" description="Helical" evidence="1">
    <location>
        <begin position="288"/>
        <end position="311"/>
    </location>
</feature>
<evidence type="ECO:0008006" key="3">
    <source>
        <dbReference type="Google" id="ProtNLM"/>
    </source>
</evidence>
<comment type="caution">
    <text evidence="2">The sequence shown here is derived from an EMBL/GenBank/DDBJ whole genome shotgun (WGS) entry which is preliminary data.</text>
</comment>
<accession>A0A644V301</accession>
<feature type="transmembrane region" description="Helical" evidence="1">
    <location>
        <begin position="75"/>
        <end position="96"/>
    </location>
</feature>
<feature type="transmembrane region" description="Helical" evidence="1">
    <location>
        <begin position="551"/>
        <end position="571"/>
    </location>
</feature>
<name>A0A644V301_9ZZZZ</name>
<feature type="transmembrane region" description="Helical" evidence="1">
    <location>
        <begin position="117"/>
        <end position="135"/>
    </location>
</feature>
<feature type="transmembrane region" description="Helical" evidence="1">
    <location>
        <begin position="520"/>
        <end position="539"/>
    </location>
</feature>
<organism evidence="2">
    <name type="scientific">bioreactor metagenome</name>
    <dbReference type="NCBI Taxonomy" id="1076179"/>
    <lineage>
        <taxon>unclassified sequences</taxon>
        <taxon>metagenomes</taxon>
        <taxon>ecological metagenomes</taxon>
    </lineage>
</organism>
<proteinExistence type="predicted"/>
<dbReference type="InterPro" id="IPR021280">
    <property type="entry name" value="TMEM260-like"/>
</dbReference>
<keyword evidence="1" id="KW-0812">Transmembrane</keyword>
<keyword evidence="1" id="KW-0472">Membrane</keyword>
<dbReference type="PANTHER" id="PTHR16214:SF3">
    <property type="entry name" value="TRANSMEMBRANE PROTEIN 260"/>
    <property type="match status" value="1"/>
</dbReference>